<sequence>MRLLLLLLAVISTSIQDEIANRRALHDGGGAAIHRSQGGSKQPHRERQFQIQGVDVLEDRRKALVQRSKRQYGQVQAAYGYEETAPPPVVYQQQPPPQPQPQPRRPSPPPPPPQIPKLPPAPAPQPVRETRPRIAGVKSAVRYYYPPRQRLPLPKCFYNPTGYVCCNEELNDLMVNTYSELESRPRFHTCNVQALANTLQLRLLQKRLENRFNETFETIAAYDDFAQKVHFRGDLVCKVELGGRFMLAYVAARDLQEDQLPPLPTYRPLGPISEEQFNFNKGRALRI</sequence>
<dbReference type="PANTHER" id="PTHR31967">
    <property type="entry name" value="GROUNDHOG (HEDGEHOG-LIKE FAMILY)-RELATED"/>
    <property type="match status" value="1"/>
</dbReference>
<feature type="region of interest" description="Disordered" evidence="1">
    <location>
        <begin position="87"/>
        <end position="132"/>
    </location>
</feature>
<evidence type="ECO:0000313" key="5">
    <source>
        <dbReference type="Proteomes" id="UP000024635"/>
    </source>
</evidence>
<protein>
    <recommendedName>
        <fullName evidence="3">Ground-like domain-containing protein</fullName>
    </recommendedName>
</protein>
<dbReference type="PANTHER" id="PTHR31967:SF14">
    <property type="entry name" value="GROUND-LIKE DOMAIN-CONTAINING PROTEIN"/>
    <property type="match status" value="1"/>
</dbReference>
<dbReference type="EMBL" id="JARK01001340">
    <property type="protein sequence ID" value="EYC31459.1"/>
    <property type="molecule type" value="Genomic_DNA"/>
</dbReference>
<evidence type="ECO:0000256" key="2">
    <source>
        <dbReference type="SAM" id="SignalP"/>
    </source>
</evidence>
<dbReference type="AlphaFoldDB" id="A0A016VV38"/>
<dbReference type="InterPro" id="IPR007284">
    <property type="entry name" value="Ground-like_dom"/>
</dbReference>
<name>A0A016VV38_9BILA</name>
<keyword evidence="2" id="KW-0732">Signal</keyword>
<feature type="domain" description="Ground-like" evidence="3">
    <location>
        <begin position="162"/>
        <end position="249"/>
    </location>
</feature>
<accession>A0A016VV38</accession>
<feature type="signal peptide" evidence="2">
    <location>
        <begin position="1"/>
        <end position="16"/>
    </location>
</feature>
<evidence type="ECO:0000256" key="1">
    <source>
        <dbReference type="SAM" id="MobiDB-lite"/>
    </source>
</evidence>
<evidence type="ECO:0000313" key="4">
    <source>
        <dbReference type="EMBL" id="EYC31459.1"/>
    </source>
</evidence>
<feature type="compositionally biased region" description="Pro residues" evidence="1">
    <location>
        <begin position="87"/>
        <end position="125"/>
    </location>
</feature>
<dbReference type="Pfam" id="PF04155">
    <property type="entry name" value="Ground-like"/>
    <property type="match status" value="1"/>
</dbReference>
<feature type="chain" id="PRO_5001493947" description="Ground-like domain-containing protein" evidence="2">
    <location>
        <begin position="17"/>
        <end position="287"/>
    </location>
</feature>
<dbReference type="STRING" id="53326.A0A016VV38"/>
<proteinExistence type="predicted"/>
<gene>
    <name evidence="4" type="primary">Acey_s0004.g2163</name>
    <name evidence="4" type="ORF">Y032_0004g2163</name>
</gene>
<comment type="caution">
    <text evidence="4">The sequence shown here is derived from an EMBL/GenBank/DDBJ whole genome shotgun (WGS) entry which is preliminary data.</text>
</comment>
<evidence type="ECO:0000259" key="3">
    <source>
        <dbReference type="Pfam" id="PF04155"/>
    </source>
</evidence>
<reference evidence="5" key="1">
    <citation type="journal article" date="2015" name="Nat. Genet.">
        <title>The genome and transcriptome of the zoonotic hookworm Ancylostoma ceylanicum identify infection-specific gene families.</title>
        <authorList>
            <person name="Schwarz E.M."/>
            <person name="Hu Y."/>
            <person name="Antoshechkin I."/>
            <person name="Miller M.M."/>
            <person name="Sternberg P.W."/>
            <person name="Aroian R.V."/>
        </authorList>
    </citation>
    <scope>NUCLEOTIDE SEQUENCE</scope>
    <source>
        <strain evidence="5">HY135</strain>
    </source>
</reference>
<dbReference type="Proteomes" id="UP000024635">
    <property type="component" value="Unassembled WGS sequence"/>
</dbReference>
<dbReference type="OrthoDB" id="5870380at2759"/>
<keyword evidence="5" id="KW-1185">Reference proteome</keyword>
<organism evidence="4 5">
    <name type="scientific">Ancylostoma ceylanicum</name>
    <dbReference type="NCBI Taxonomy" id="53326"/>
    <lineage>
        <taxon>Eukaryota</taxon>
        <taxon>Metazoa</taxon>
        <taxon>Ecdysozoa</taxon>
        <taxon>Nematoda</taxon>
        <taxon>Chromadorea</taxon>
        <taxon>Rhabditida</taxon>
        <taxon>Rhabditina</taxon>
        <taxon>Rhabditomorpha</taxon>
        <taxon>Strongyloidea</taxon>
        <taxon>Ancylostomatidae</taxon>
        <taxon>Ancylostomatinae</taxon>
        <taxon>Ancylostoma</taxon>
    </lineage>
</organism>